<evidence type="ECO:0000256" key="1">
    <source>
        <dbReference type="SAM" id="MobiDB-lite"/>
    </source>
</evidence>
<sequence>MKRGDKNRSGISEDHSEWEKLVVVSRETDAVAILLSNLQLTTIRSCILFMVLDDESDDDDDDDGDGDGDGDGVGKKYG</sequence>
<organism evidence="2 3">
    <name type="scientific">Petrolisthes manimaculis</name>
    <dbReference type="NCBI Taxonomy" id="1843537"/>
    <lineage>
        <taxon>Eukaryota</taxon>
        <taxon>Metazoa</taxon>
        <taxon>Ecdysozoa</taxon>
        <taxon>Arthropoda</taxon>
        <taxon>Crustacea</taxon>
        <taxon>Multicrustacea</taxon>
        <taxon>Malacostraca</taxon>
        <taxon>Eumalacostraca</taxon>
        <taxon>Eucarida</taxon>
        <taxon>Decapoda</taxon>
        <taxon>Pleocyemata</taxon>
        <taxon>Anomura</taxon>
        <taxon>Galatheoidea</taxon>
        <taxon>Porcellanidae</taxon>
        <taxon>Petrolisthes</taxon>
    </lineage>
</organism>
<dbReference type="EMBL" id="JAWZYT010003898">
    <property type="protein sequence ID" value="KAK4296268.1"/>
    <property type="molecule type" value="Genomic_DNA"/>
</dbReference>
<dbReference type="AlphaFoldDB" id="A0AAE1TS71"/>
<comment type="caution">
    <text evidence="2">The sequence shown here is derived from an EMBL/GenBank/DDBJ whole genome shotgun (WGS) entry which is preliminary data.</text>
</comment>
<dbReference type="Proteomes" id="UP001292094">
    <property type="component" value="Unassembled WGS sequence"/>
</dbReference>
<name>A0AAE1TS71_9EUCA</name>
<keyword evidence="3" id="KW-1185">Reference proteome</keyword>
<feature type="region of interest" description="Disordered" evidence="1">
    <location>
        <begin position="55"/>
        <end position="78"/>
    </location>
</feature>
<reference evidence="2" key="1">
    <citation type="submission" date="2023-11" db="EMBL/GenBank/DDBJ databases">
        <title>Genome assemblies of two species of porcelain crab, Petrolisthes cinctipes and Petrolisthes manimaculis (Anomura: Porcellanidae).</title>
        <authorList>
            <person name="Angst P."/>
        </authorList>
    </citation>
    <scope>NUCLEOTIDE SEQUENCE</scope>
    <source>
        <strain evidence="2">PB745_02</strain>
        <tissue evidence="2">Gill</tissue>
    </source>
</reference>
<protein>
    <submittedName>
        <fullName evidence="2">Uncharacterized protein</fullName>
    </submittedName>
</protein>
<proteinExistence type="predicted"/>
<feature type="compositionally biased region" description="Acidic residues" evidence="1">
    <location>
        <begin position="55"/>
        <end position="70"/>
    </location>
</feature>
<evidence type="ECO:0000313" key="2">
    <source>
        <dbReference type="EMBL" id="KAK4296268.1"/>
    </source>
</evidence>
<accession>A0AAE1TS71</accession>
<gene>
    <name evidence="2" type="ORF">Pmani_031228</name>
</gene>
<evidence type="ECO:0000313" key="3">
    <source>
        <dbReference type="Proteomes" id="UP001292094"/>
    </source>
</evidence>